<comment type="caution">
    <text evidence="1">The sequence shown here is derived from an EMBL/GenBank/DDBJ whole genome shotgun (WGS) entry which is preliminary data.</text>
</comment>
<proteinExistence type="predicted"/>
<evidence type="ECO:0000313" key="2">
    <source>
        <dbReference type="Proteomes" id="UP001147746"/>
    </source>
</evidence>
<dbReference type="InterPro" id="IPR023578">
    <property type="entry name" value="Ras_GEF_dom_sf"/>
</dbReference>
<reference evidence="1" key="1">
    <citation type="submission" date="2022-12" db="EMBL/GenBank/DDBJ databases">
        <authorList>
            <person name="Petersen C."/>
        </authorList>
    </citation>
    <scope>NUCLEOTIDE SEQUENCE</scope>
    <source>
        <strain evidence="1">IBT 21472</strain>
    </source>
</reference>
<gene>
    <name evidence="1" type="ORF">N7476_005057</name>
</gene>
<reference evidence="1" key="2">
    <citation type="journal article" date="2023" name="IMA Fungus">
        <title>Comparative genomic study of the Penicillium genus elucidates a diverse pangenome and 15 lateral gene transfer events.</title>
        <authorList>
            <person name="Petersen C."/>
            <person name="Sorensen T."/>
            <person name="Nielsen M.R."/>
            <person name="Sondergaard T.E."/>
            <person name="Sorensen J.L."/>
            <person name="Fitzpatrick D.A."/>
            <person name="Frisvad J.C."/>
            <person name="Nielsen K.L."/>
        </authorList>
    </citation>
    <scope>NUCLEOTIDE SEQUENCE</scope>
    <source>
        <strain evidence="1">IBT 21472</strain>
    </source>
</reference>
<accession>A0A9W9PZ55</accession>
<name>A0A9W9PZ55_9EURO</name>
<sequence length="852" mass="97209">MFINKKLARVPMGATSKGGNKPGFFYPAAFDSTAFTIKQRDDGCKRYPQCPWRKEINAMIRNLHSRLRTFGFLGETDYSDQNEQPLGKCWNFESHSFQEETLDAITSRLCNQSSALMMRLPFEAMVQQARGGDIPEPKVFHEYQWLNTRLYYSCLRQYYRREDLLQIEDVCSSAPTLPLQNANIKETLRTAHADPLICAVIRNVDECLGKRALKDPDLNTPLHRLIIRPLEQHFNKNQPAEVISRQAEVLKHRFSRFIVGLDGNWSEPLDICTDFLEDFKSIGPSEFATALTKMDYLLYQKLHIDSFKRNEEAVKNIRQRSDTLTVSVQESLATGILTESEILEFAQELYSLRNYYSVHAVRRGTKRSERSRLTLQIDSLFNATQELKSDTPALLPVFEHAAYKQDTGLAEKSVSRCASFSVEAHGPAECKAPPCESMDIADTTVYFGMQCEDDTSVSSKTALTSTYEGADLQGRKGEKMEYYPPTSGNAFQLNETVDRFGSTSFQSNSPFFPSPAAFINYLNWRSVHEAARLSRIVDNLKSFWTAYLRFTLTPWVAIVHKITLGLPGNFFDMTMGSNTPSYVDPIRYGDRQWDNTFYVSTTAYHQLYSHSPEYIHHSNCLGTSSYSDAAVISEYSFSSPYFLALNVVVPATDAYTDRQSAGGTSPLGSYSSQRLKPLELHEEDPAAIKASIEERQWRNKNPIPAPPSISNETVAIESTPAQKQQPLDTKRKRAEVFKKKWPQIKKKMEMLYEDAFSILRQYSREQHSSSGQNPSVEKKYFESSDLLGAWMPEMDCGVSTYWLGPPWWLGDIEYTTEIEGLTEEGISQFHCMIDWELNLRSQEKDPPTFDMR</sequence>
<dbReference type="EMBL" id="JAPZBO010000004">
    <property type="protein sequence ID" value="KAJ5318637.1"/>
    <property type="molecule type" value="Genomic_DNA"/>
</dbReference>
<dbReference type="AlphaFoldDB" id="A0A9W9PZ55"/>
<evidence type="ECO:0000313" key="1">
    <source>
        <dbReference type="EMBL" id="KAJ5318637.1"/>
    </source>
</evidence>
<dbReference type="SUPFAM" id="SSF48366">
    <property type="entry name" value="Ras GEF"/>
    <property type="match status" value="1"/>
</dbReference>
<dbReference type="Proteomes" id="UP001147746">
    <property type="component" value="Unassembled WGS sequence"/>
</dbReference>
<organism evidence="1 2">
    <name type="scientific">Penicillium atrosanguineum</name>
    <dbReference type="NCBI Taxonomy" id="1132637"/>
    <lineage>
        <taxon>Eukaryota</taxon>
        <taxon>Fungi</taxon>
        <taxon>Dikarya</taxon>
        <taxon>Ascomycota</taxon>
        <taxon>Pezizomycotina</taxon>
        <taxon>Eurotiomycetes</taxon>
        <taxon>Eurotiomycetidae</taxon>
        <taxon>Eurotiales</taxon>
        <taxon>Aspergillaceae</taxon>
        <taxon>Penicillium</taxon>
    </lineage>
</organism>
<protein>
    <submittedName>
        <fullName evidence="1">Uncharacterized protein</fullName>
    </submittedName>
</protein>
<keyword evidence="2" id="KW-1185">Reference proteome</keyword>